<protein>
    <submittedName>
        <fullName evidence="1">Uncharacterized protein</fullName>
    </submittedName>
</protein>
<proteinExistence type="predicted"/>
<dbReference type="AlphaFoldDB" id="A0A0S7XNQ2"/>
<name>A0A0S7XNQ2_9BACT</name>
<evidence type="ECO:0000313" key="2">
    <source>
        <dbReference type="Proteomes" id="UP000052020"/>
    </source>
</evidence>
<reference evidence="1 2" key="1">
    <citation type="journal article" date="2015" name="Microbiome">
        <title>Genomic resolution of linkages in carbon, nitrogen, and sulfur cycling among widespread estuary sediment bacteria.</title>
        <authorList>
            <person name="Baker B.J."/>
            <person name="Lazar C.S."/>
            <person name="Teske A.P."/>
            <person name="Dick G.J."/>
        </authorList>
    </citation>
    <scope>NUCLEOTIDE SEQUENCE [LARGE SCALE GENOMIC DNA]</scope>
    <source>
        <strain evidence="1">DG_56</strain>
    </source>
</reference>
<comment type="caution">
    <text evidence="1">The sequence shown here is derived from an EMBL/GenBank/DDBJ whole genome shotgun (WGS) entry which is preliminary data.</text>
</comment>
<dbReference type="Gene3D" id="2.60.40.1190">
    <property type="match status" value="1"/>
</dbReference>
<gene>
    <name evidence="1" type="ORF">AMK68_02610</name>
</gene>
<sequence>AIPYTELRGYHPRAGETIGFNLALDDADDRERVRQFLWRGRPDASRNRFSFGRAYLQSPTM</sequence>
<dbReference type="Proteomes" id="UP000052020">
    <property type="component" value="Unassembled WGS sequence"/>
</dbReference>
<organism evidence="1 2">
    <name type="scientific">candidate division KD3-62 bacterium DG_56</name>
    <dbReference type="NCBI Taxonomy" id="1704032"/>
    <lineage>
        <taxon>Bacteria</taxon>
        <taxon>candidate division KD3-62</taxon>
    </lineage>
</organism>
<accession>A0A0S7XNQ2</accession>
<dbReference type="EMBL" id="LIZY01000050">
    <property type="protein sequence ID" value="KPJ63990.1"/>
    <property type="molecule type" value="Genomic_DNA"/>
</dbReference>
<evidence type="ECO:0000313" key="1">
    <source>
        <dbReference type="EMBL" id="KPJ63990.1"/>
    </source>
</evidence>
<feature type="non-terminal residue" evidence="1">
    <location>
        <position position="1"/>
    </location>
</feature>